<gene>
    <name evidence="3" type="ORF">SAMN05192565_10493</name>
</gene>
<name>A0A1I2SDK9_9HYPH</name>
<reference evidence="4" key="1">
    <citation type="submission" date="2016-10" db="EMBL/GenBank/DDBJ databases">
        <authorList>
            <person name="Varghese N."/>
            <person name="Submissions S."/>
        </authorList>
    </citation>
    <scope>NUCLEOTIDE SEQUENCE [LARGE SCALE GENOMIC DNA]</scope>
    <source>
        <strain evidence="4">Gh-105</strain>
    </source>
</reference>
<evidence type="ECO:0000256" key="2">
    <source>
        <dbReference type="SAM" id="SignalP"/>
    </source>
</evidence>
<feature type="chain" id="PRO_5011452951" evidence="2">
    <location>
        <begin position="25"/>
        <end position="105"/>
    </location>
</feature>
<organism evidence="3 4">
    <name type="scientific">Methylobacterium gossipiicola</name>
    <dbReference type="NCBI Taxonomy" id="582675"/>
    <lineage>
        <taxon>Bacteria</taxon>
        <taxon>Pseudomonadati</taxon>
        <taxon>Pseudomonadota</taxon>
        <taxon>Alphaproteobacteria</taxon>
        <taxon>Hyphomicrobiales</taxon>
        <taxon>Methylobacteriaceae</taxon>
        <taxon>Methylobacterium</taxon>
    </lineage>
</organism>
<keyword evidence="2" id="KW-0732">Signal</keyword>
<sequence length="105" mass="10887">MPPISRTVLAAGLVVLGLTGPASAETHYLGASGPVVLPTDFATGRPIPDDPRAIPIPSVMNGGGFGLTGTDYFRDSRSEGRLDGSTGPRDYVLNPARIGPPGFRR</sequence>
<proteinExistence type="predicted"/>
<feature type="region of interest" description="Disordered" evidence="1">
    <location>
        <begin position="70"/>
        <end position="105"/>
    </location>
</feature>
<dbReference type="OrthoDB" id="7995823at2"/>
<feature type="signal peptide" evidence="2">
    <location>
        <begin position="1"/>
        <end position="24"/>
    </location>
</feature>
<protein>
    <submittedName>
        <fullName evidence="3">Uncharacterized protein</fullName>
    </submittedName>
</protein>
<keyword evidence="4" id="KW-1185">Reference proteome</keyword>
<evidence type="ECO:0000313" key="4">
    <source>
        <dbReference type="Proteomes" id="UP000199229"/>
    </source>
</evidence>
<dbReference type="Proteomes" id="UP000199229">
    <property type="component" value="Unassembled WGS sequence"/>
</dbReference>
<accession>A0A1I2SDK9</accession>
<dbReference type="RefSeq" id="WP_143103684.1">
    <property type="nucleotide sequence ID" value="NZ_FOPM01000004.1"/>
</dbReference>
<evidence type="ECO:0000256" key="1">
    <source>
        <dbReference type="SAM" id="MobiDB-lite"/>
    </source>
</evidence>
<evidence type="ECO:0000313" key="3">
    <source>
        <dbReference type="EMBL" id="SFG49037.1"/>
    </source>
</evidence>
<dbReference type="EMBL" id="FOPM01000004">
    <property type="protein sequence ID" value="SFG49037.1"/>
    <property type="molecule type" value="Genomic_DNA"/>
</dbReference>
<dbReference type="AlphaFoldDB" id="A0A1I2SDK9"/>
<feature type="compositionally biased region" description="Basic and acidic residues" evidence="1">
    <location>
        <begin position="72"/>
        <end position="82"/>
    </location>
</feature>